<dbReference type="GO" id="GO:0009002">
    <property type="term" value="F:serine-type D-Ala-D-Ala carboxypeptidase activity"/>
    <property type="evidence" value="ECO:0007669"/>
    <property type="project" value="UniProtKB-EC"/>
</dbReference>
<dbReference type="PANTHER" id="PTHR30023:SF0">
    <property type="entry name" value="PENICILLIN-SENSITIVE CARBOXYPEPTIDASE A"/>
    <property type="match status" value="1"/>
</dbReference>
<keyword evidence="4" id="KW-1133">Transmembrane helix</keyword>
<dbReference type="Proteomes" id="UP001205337">
    <property type="component" value="Unassembled WGS sequence"/>
</dbReference>
<sequence>MTDEQPTSRRAAREAAKSAPPAAAAAAVAGGPEAAAGTTTGGGLGAMLRRHPVAWLVSAGALAFALLGTGSVFAGVAWASRAEPVAAAETPTPTVDPARAVSDQPATASRLRTCSVAGQAADGRLMSLEGYVMRADTGEVLFDRSGSTPARTASVLKVFTAAAAISRLGPDFQITTSVYEGSSPGTIVLVGRGDATLSALPAGQESFYPGAPKLQTLAEQAVAAHSAKYPDTPITQVVLDASYWSSADKWDDSWKRSEQTTGYHSEVTALQVDGDRADPRASTSPRSTDPIARAGAAFVSALRTADPSGDVVDPGVATTLGTAVSSTAIAEVKSQPLRVLINQMLLVSDNTLAEMLARIVSKEAGFGGSASSLQQVIPSELANFGVPPTGLTIRDGSGLSDLNAVPAATMADFMRQVREGANGLDVVRDGLPVAGKSGTLASRFTGDNAVARGNVWAKTGWIDTAYTLAGYLNAADGTPLAFAFYAIGDGIPSTARAALDTLTTAVYRCGDNLSNN</sequence>
<dbReference type="InterPro" id="IPR006311">
    <property type="entry name" value="TAT_signal"/>
</dbReference>
<evidence type="ECO:0000256" key="3">
    <source>
        <dbReference type="SAM" id="MobiDB-lite"/>
    </source>
</evidence>
<dbReference type="SUPFAM" id="SSF56601">
    <property type="entry name" value="beta-lactamase/transpeptidase-like"/>
    <property type="match status" value="1"/>
</dbReference>
<evidence type="ECO:0000256" key="2">
    <source>
        <dbReference type="ARBA" id="ARBA00022801"/>
    </source>
</evidence>
<feature type="region of interest" description="Disordered" evidence="3">
    <location>
        <begin position="1"/>
        <end position="24"/>
    </location>
</feature>
<keyword evidence="2 5" id="KW-0378">Hydrolase</keyword>
<protein>
    <submittedName>
        <fullName evidence="5">D-alanyl-D-alanine carboxypeptidase/D-alanyl-D-alanine-endopeptidase</fullName>
        <ecNumber evidence="5">3.4.16.4</ecNumber>
    </submittedName>
</protein>
<organism evidence="5 6">
    <name type="scientific">Protaetiibacter mangrovi</name>
    <dbReference type="NCBI Taxonomy" id="2970926"/>
    <lineage>
        <taxon>Bacteria</taxon>
        <taxon>Bacillati</taxon>
        <taxon>Actinomycetota</taxon>
        <taxon>Actinomycetes</taxon>
        <taxon>Micrococcales</taxon>
        <taxon>Microbacteriaceae</taxon>
        <taxon>Protaetiibacter</taxon>
    </lineage>
</organism>
<dbReference type="PRINTS" id="PR00922">
    <property type="entry name" value="DADACBPTASE3"/>
</dbReference>
<feature type="transmembrane region" description="Helical" evidence="4">
    <location>
        <begin position="53"/>
        <end position="79"/>
    </location>
</feature>
<comment type="caution">
    <text evidence="5">The sequence shown here is derived from an EMBL/GenBank/DDBJ whole genome shotgun (WGS) entry which is preliminary data.</text>
</comment>
<keyword evidence="4" id="KW-0472">Membrane</keyword>
<evidence type="ECO:0000256" key="1">
    <source>
        <dbReference type="ARBA" id="ARBA00006096"/>
    </source>
</evidence>
<name>A0ABT1ZFU2_9MICO</name>
<gene>
    <name evidence="5" type="primary">dacB</name>
    <name evidence="5" type="ORF">NUH29_08380</name>
</gene>
<dbReference type="EC" id="3.4.16.4" evidence="5"/>
<comment type="similarity">
    <text evidence="1">Belongs to the peptidase S13 family.</text>
</comment>
<dbReference type="NCBIfam" id="TIGR00666">
    <property type="entry name" value="PBP4"/>
    <property type="match status" value="1"/>
</dbReference>
<reference evidence="5 6" key="1">
    <citation type="submission" date="2022-08" db="EMBL/GenBank/DDBJ databases">
        <authorList>
            <person name="Li F."/>
        </authorList>
    </citation>
    <scope>NUCLEOTIDE SEQUENCE [LARGE SCALE GENOMIC DNA]</scope>
    <source>
        <strain evidence="5 6">10F1B-8-1</strain>
    </source>
</reference>
<proteinExistence type="inferred from homology"/>
<dbReference type="RefSeq" id="WP_258798619.1">
    <property type="nucleotide sequence ID" value="NZ_JANTHX010000007.1"/>
</dbReference>
<accession>A0ABT1ZFU2</accession>
<dbReference type="PROSITE" id="PS51318">
    <property type="entry name" value="TAT"/>
    <property type="match status" value="1"/>
</dbReference>
<evidence type="ECO:0000313" key="6">
    <source>
        <dbReference type="Proteomes" id="UP001205337"/>
    </source>
</evidence>
<dbReference type="InterPro" id="IPR000667">
    <property type="entry name" value="Peptidase_S13"/>
</dbReference>
<dbReference type="Pfam" id="PF02113">
    <property type="entry name" value="Peptidase_S13"/>
    <property type="match status" value="2"/>
</dbReference>
<keyword evidence="6" id="KW-1185">Reference proteome</keyword>
<keyword evidence="4" id="KW-0812">Transmembrane</keyword>
<dbReference type="InterPro" id="IPR012338">
    <property type="entry name" value="Beta-lactam/transpept-like"/>
</dbReference>
<keyword evidence="5" id="KW-0121">Carboxypeptidase</keyword>
<dbReference type="PANTHER" id="PTHR30023">
    <property type="entry name" value="D-ALANYL-D-ALANINE CARBOXYPEPTIDASE"/>
    <property type="match status" value="1"/>
</dbReference>
<dbReference type="EMBL" id="JANTHX010000007">
    <property type="protein sequence ID" value="MCS0499567.1"/>
    <property type="molecule type" value="Genomic_DNA"/>
</dbReference>
<dbReference type="Gene3D" id="3.40.710.10">
    <property type="entry name" value="DD-peptidase/beta-lactamase superfamily"/>
    <property type="match status" value="2"/>
</dbReference>
<evidence type="ECO:0000256" key="4">
    <source>
        <dbReference type="SAM" id="Phobius"/>
    </source>
</evidence>
<keyword evidence="5" id="KW-0645">Protease</keyword>
<evidence type="ECO:0000313" key="5">
    <source>
        <dbReference type="EMBL" id="MCS0499567.1"/>
    </source>
</evidence>